<protein>
    <submittedName>
        <fullName evidence="2">Uncharacterized protein</fullName>
    </submittedName>
</protein>
<evidence type="ECO:0000313" key="2">
    <source>
        <dbReference type="EMBL" id="KIL59888.1"/>
    </source>
</evidence>
<dbReference type="Proteomes" id="UP000054549">
    <property type="component" value="Unassembled WGS sequence"/>
</dbReference>
<reference evidence="2 3" key="1">
    <citation type="submission" date="2014-04" db="EMBL/GenBank/DDBJ databases">
        <title>Evolutionary Origins and Diversification of the Mycorrhizal Mutualists.</title>
        <authorList>
            <consortium name="DOE Joint Genome Institute"/>
            <consortium name="Mycorrhizal Genomics Consortium"/>
            <person name="Kohler A."/>
            <person name="Kuo A."/>
            <person name="Nagy L.G."/>
            <person name="Floudas D."/>
            <person name="Copeland A."/>
            <person name="Barry K.W."/>
            <person name="Cichocki N."/>
            <person name="Veneault-Fourrey C."/>
            <person name="LaButti K."/>
            <person name="Lindquist E.A."/>
            <person name="Lipzen A."/>
            <person name="Lundell T."/>
            <person name="Morin E."/>
            <person name="Murat C."/>
            <person name="Riley R."/>
            <person name="Ohm R."/>
            <person name="Sun H."/>
            <person name="Tunlid A."/>
            <person name="Henrissat B."/>
            <person name="Grigoriev I.V."/>
            <person name="Hibbett D.S."/>
            <person name="Martin F."/>
        </authorList>
    </citation>
    <scope>NUCLEOTIDE SEQUENCE [LARGE SCALE GENOMIC DNA]</scope>
    <source>
        <strain evidence="2 3">Koide BX008</strain>
    </source>
</reference>
<feature type="region of interest" description="Disordered" evidence="1">
    <location>
        <begin position="367"/>
        <end position="389"/>
    </location>
</feature>
<feature type="region of interest" description="Disordered" evidence="1">
    <location>
        <begin position="40"/>
        <end position="102"/>
    </location>
</feature>
<evidence type="ECO:0000256" key="1">
    <source>
        <dbReference type="SAM" id="MobiDB-lite"/>
    </source>
</evidence>
<feature type="compositionally biased region" description="Polar residues" evidence="1">
    <location>
        <begin position="238"/>
        <end position="262"/>
    </location>
</feature>
<dbReference type="HOGENOM" id="CLU_709734_0_0_1"/>
<feature type="compositionally biased region" description="Low complexity" evidence="1">
    <location>
        <begin position="375"/>
        <end position="389"/>
    </location>
</feature>
<feature type="region of interest" description="Disordered" evidence="1">
    <location>
        <begin position="238"/>
        <end position="270"/>
    </location>
</feature>
<evidence type="ECO:0000313" key="3">
    <source>
        <dbReference type="Proteomes" id="UP000054549"/>
    </source>
</evidence>
<organism evidence="2 3">
    <name type="scientific">Amanita muscaria (strain Koide BX008)</name>
    <dbReference type="NCBI Taxonomy" id="946122"/>
    <lineage>
        <taxon>Eukaryota</taxon>
        <taxon>Fungi</taxon>
        <taxon>Dikarya</taxon>
        <taxon>Basidiomycota</taxon>
        <taxon>Agaricomycotina</taxon>
        <taxon>Agaricomycetes</taxon>
        <taxon>Agaricomycetidae</taxon>
        <taxon>Agaricales</taxon>
        <taxon>Pluteineae</taxon>
        <taxon>Amanitaceae</taxon>
        <taxon>Amanita</taxon>
    </lineage>
</organism>
<sequence length="389" mass="43252">MLPTMHDLYPCRARRWTTMYTKAIPKPLQLTPRRLLKHSKNTQSYDAKNSSSATSSLQNTDVFAETDSRSTWEVLTDSPPSTAGFSPLCQDSVIPSPPKSSGKIKRWLLRRKTADTSQDSVASAVEITKPPTTAPADLGPGFSPYHSRPVPDLKIEPPQLSLEELAKVDAFYAPTPILSETPAPRTGKVYPPWSPDIDYRFKPERSASKRFRSIKTADVERGISRAESLKRLCALDVNSSSRSEGNQDLSDRIPTSSRSEITSFDRQKRDSNMRTMSTIVSSRGGESWRHQWVYSKDGDEAYPNIETEVEEDDAEEGTLASDTEQECDDLGDSEPVTPPGGRLFFIMGDSPVEDSGEVTLRFVKDHLERSSTEIDVPSSRPSSPVDSLY</sequence>
<dbReference type="AlphaFoldDB" id="A0A0C2WU66"/>
<feature type="compositionally biased region" description="Polar residues" evidence="1">
    <location>
        <begin position="41"/>
        <end position="61"/>
    </location>
</feature>
<proteinExistence type="predicted"/>
<gene>
    <name evidence="2" type="ORF">M378DRAFT_966007</name>
</gene>
<dbReference type="OrthoDB" id="3040440at2759"/>
<accession>A0A0C2WU66</accession>
<feature type="region of interest" description="Disordered" evidence="1">
    <location>
        <begin position="309"/>
        <end position="349"/>
    </location>
</feature>
<feature type="compositionally biased region" description="Polar residues" evidence="1">
    <location>
        <begin position="69"/>
        <end position="84"/>
    </location>
</feature>
<name>A0A0C2WU66_AMAMK</name>
<dbReference type="InParanoid" id="A0A0C2WU66"/>
<feature type="compositionally biased region" description="Acidic residues" evidence="1">
    <location>
        <begin position="323"/>
        <end position="332"/>
    </location>
</feature>
<keyword evidence="3" id="KW-1185">Reference proteome</keyword>
<dbReference type="EMBL" id="KN818308">
    <property type="protein sequence ID" value="KIL59888.1"/>
    <property type="molecule type" value="Genomic_DNA"/>
</dbReference>